<feature type="transmembrane region" description="Helical" evidence="1">
    <location>
        <begin position="161"/>
        <end position="183"/>
    </location>
</feature>
<name>A9WR87_RENSM</name>
<sequence>MVKFAPRWAVPVALAAALLVIGIYLTSTGARIDPANLLPAFSWTTPTFSWQAMIGIALPFFIVTMASQNIPGVAVLASLGFRTPWRSSMIVTGIGSMAGAPFGGHAINLAALSAALSAGEEAGPDKNRRWIAAFSAGWAYLVLAALSTALVSLVASAPHGVVEAVAGLALLSTFISSISAAFAQANDRVAAGITFLMAASGLSFFGIGAAFWVLLAGLLVSWLLSPRKSD</sequence>
<dbReference type="HOGENOM" id="CLU_041268_1_0_11"/>
<dbReference type="EMBL" id="CP000910">
    <property type="protein sequence ID" value="ABY24096.1"/>
    <property type="molecule type" value="Genomic_DNA"/>
</dbReference>
<dbReference type="Pfam" id="PF03594">
    <property type="entry name" value="BenE"/>
    <property type="match status" value="1"/>
</dbReference>
<evidence type="ECO:0000313" key="2">
    <source>
        <dbReference type="EMBL" id="ABY24096.1"/>
    </source>
</evidence>
<feature type="transmembrane region" description="Helical" evidence="1">
    <location>
        <begin position="52"/>
        <end position="79"/>
    </location>
</feature>
<protein>
    <submittedName>
        <fullName evidence="2">Benzoate transport protein</fullName>
    </submittedName>
</protein>
<dbReference type="GO" id="GO:0005886">
    <property type="term" value="C:plasma membrane"/>
    <property type="evidence" value="ECO:0007669"/>
    <property type="project" value="TreeGrafter"/>
</dbReference>
<organism evidence="2 3">
    <name type="scientific">Renibacterium salmoninarum (strain ATCC 33209 / DSM 20767 / JCM 11484 / NBRC 15589 / NCIMB 2235)</name>
    <dbReference type="NCBI Taxonomy" id="288705"/>
    <lineage>
        <taxon>Bacteria</taxon>
        <taxon>Bacillati</taxon>
        <taxon>Actinomycetota</taxon>
        <taxon>Actinomycetes</taxon>
        <taxon>Micrococcales</taxon>
        <taxon>Micrococcaceae</taxon>
        <taxon>Renibacterium</taxon>
    </lineage>
</organism>
<dbReference type="Proteomes" id="UP000002007">
    <property type="component" value="Chromosome"/>
</dbReference>
<dbReference type="GO" id="GO:0042925">
    <property type="term" value="F:benzoate transmembrane transporter activity"/>
    <property type="evidence" value="ECO:0007669"/>
    <property type="project" value="InterPro"/>
</dbReference>
<keyword evidence="1" id="KW-1133">Transmembrane helix</keyword>
<keyword evidence="3" id="KW-1185">Reference proteome</keyword>
<feature type="transmembrane region" description="Helical" evidence="1">
    <location>
        <begin position="130"/>
        <end position="155"/>
    </location>
</feature>
<dbReference type="PANTHER" id="PTHR30199:SF0">
    <property type="entry name" value="INNER MEMBRANE PROTEIN YDCO"/>
    <property type="match status" value="1"/>
</dbReference>
<reference evidence="3" key="1">
    <citation type="journal article" date="2008" name="J. Bacteriol.">
        <title>Genome sequence of the fish pathogen Renibacterium salmoninarum suggests reductive evolution away from an environmental Arthrobacter ancestor.</title>
        <authorList>
            <person name="Wiens G.D."/>
            <person name="Rockey D.D."/>
            <person name="Wu Z."/>
            <person name="Chang J."/>
            <person name="Levy R."/>
            <person name="Crane S."/>
            <person name="Chen D.S."/>
            <person name="Capri G.R."/>
            <person name="Burnett J.R."/>
            <person name="Sudheesh P.S."/>
            <person name="Schipma M.J."/>
            <person name="Burd H."/>
            <person name="Bhattacharyya A."/>
            <person name="Rhodes L.D."/>
            <person name="Kaul R."/>
            <person name="Strom M.S."/>
        </authorList>
    </citation>
    <scope>NUCLEOTIDE SEQUENCE [LARGE SCALE GENOMIC DNA]</scope>
    <source>
        <strain evidence="3">ATCC 33209 / DSM 20767 / JCM 11484 / NBRC 15589 / NCIMB 2235</strain>
    </source>
</reference>
<keyword evidence="1" id="KW-0472">Membrane</keyword>
<keyword evidence="1" id="KW-0812">Transmembrane</keyword>
<dbReference type="PANTHER" id="PTHR30199">
    <property type="entry name" value="MFS FAMILY TRANSPORTER, PREDICTED SUBSTRATE BENZOATE"/>
    <property type="match status" value="1"/>
</dbReference>
<accession>A9WR87</accession>
<dbReference type="AlphaFoldDB" id="A9WR87"/>
<dbReference type="STRING" id="288705.RSal33209_2370"/>
<evidence type="ECO:0000256" key="1">
    <source>
        <dbReference type="SAM" id="Phobius"/>
    </source>
</evidence>
<dbReference type="KEGG" id="rsa:RSal33209_2370"/>
<evidence type="ECO:0000313" key="3">
    <source>
        <dbReference type="Proteomes" id="UP000002007"/>
    </source>
</evidence>
<feature type="transmembrane region" description="Helical" evidence="1">
    <location>
        <begin position="195"/>
        <end position="224"/>
    </location>
</feature>
<feature type="transmembrane region" description="Helical" evidence="1">
    <location>
        <begin position="12"/>
        <end position="32"/>
    </location>
</feature>
<gene>
    <name evidence="2" type="ordered locus">RSal33209_2370</name>
</gene>
<dbReference type="eggNOG" id="COG3135">
    <property type="taxonomic scope" value="Bacteria"/>
</dbReference>
<dbReference type="InterPro" id="IPR004711">
    <property type="entry name" value="Benzoate_Transporter"/>
</dbReference>
<proteinExistence type="predicted"/>